<keyword evidence="2" id="KW-1185">Reference proteome</keyword>
<dbReference type="PRINTS" id="PR00086">
    <property type="entry name" value="LLDHDRGNASE"/>
</dbReference>
<sequence>MRNTFSLDEILAYIECSRRSSSLDIPAFLDSLEPELLDSVMALVAENEEENCLSGIDELAESGKPIFLADERVRFNRHVAQSMKELLGNTGVRILIDEEDSLGGLRVHMARTLQDLEPMIPWKPKISIAGLGDVGGTLLTGLRLLGGEDLGAIRIYDPDANKVRRYELEINEVSDGGPMPEVIGSSYQELLDCDILVFTVSLGVPPLGTNLTDVRMVQFEKNSAVLLQYAKDAEKSGFRGMYFIVSDPVDQLCMSLMLNGGIAPERIRGFGLGVMEGRARYIAKEMGEYRDDLRVYGPHGKGIIAVNSLSEYDEEVSLELAARTERENFRIRETGFKPYIAPALSSGAIQMVKAIRGEYHASAWFDGKVFFGARSMLNEGFTQPERIPLKAILPRLEACEDFLLSFFRQGDIV</sequence>
<protein>
    <submittedName>
        <fullName evidence="1">Malate/lactate dehydrogenase-like protein</fullName>
    </submittedName>
</protein>
<dbReference type="InterPro" id="IPR036291">
    <property type="entry name" value="NAD(P)-bd_dom_sf"/>
</dbReference>
<dbReference type="OrthoDB" id="1704578at2"/>
<reference evidence="1 2" key="1">
    <citation type="journal article" date="2014" name="Genome Announc.">
        <title>Genome Sequence of Youngiibacter fragilis, the Type Strain of the Genus Youngiibacter.</title>
        <authorList>
            <person name="Wawrik C.B."/>
            <person name="Callaghan A.V."/>
            <person name="Stamps B.W."/>
            <person name="Wawrik B."/>
        </authorList>
    </citation>
    <scope>NUCLEOTIDE SEQUENCE [LARGE SCALE GENOMIC DNA]</scope>
    <source>
        <strain evidence="1 2">232.1</strain>
    </source>
</reference>
<dbReference type="Gene3D" id="3.40.50.720">
    <property type="entry name" value="NAD(P)-binding Rossmann-like Domain"/>
    <property type="match status" value="1"/>
</dbReference>
<gene>
    <name evidence="1" type="ORF">T472_0215135</name>
</gene>
<evidence type="ECO:0000313" key="2">
    <source>
        <dbReference type="Proteomes" id="UP000017747"/>
    </source>
</evidence>
<dbReference type="AlphaFoldDB" id="V7I3J2"/>
<organism evidence="1 2">
    <name type="scientific">Youngiibacter fragilis 232.1</name>
    <dbReference type="NCBI Taxonomy" id="994573"/>
    <lineage>
        <taxon>Bacteria</taxon>
        <taxon>Bacillati</taxon>
        <taxon>Bacillota</taxon>
        <taxon>Clostridia</taxon>
        <taxon>Eubacteriales</taxon>
        <taxon>Clostridiaceae</taxon>
        <taxon>Youngiibacter</taxon>
    </lineage>
</organism>
<dbReference type="STRING" id="994573.T472_0215135"/>
<dbReference type="RefSeq" id="WP_023389070.1">
    <property type="nucleotide sequence ID" value="NZ_AXUN02000198.1"/>
</dbReference>
<evidence type="ECO:0000313" key="1">
    <source>
        <dbReference type="EMBL" id="ETA79856.1"/>
    </source>
</evidence>
<dbReference type="Proteomes" id="UP000017747">
    <property type="component" value="Unassembled WGS sequence"/>
</dbReference>
<dbReference type="InterPro" id="IPR001557">
    <property type="entry name" value="L-lactate/malate_DH"/>
</dbReference>
<proteinExistence type="predicted"/>
<comment type="caution">
    <text evidence="1">The sequence shown here is derived from an EMBL/GenBank/DDBJ whole genome shotgun (WGS) entry which is preliminary data.</text>
</comment>
<accession>V7I3J2</accession>
<name>V7I3J2_9CLOT</name>
<dbReference type="EMBL" id="AXUN02000198">
    <property type="protein sequence ID" value="ETA79856.1"/>
    <property type="molecule type" value="Genomic_DNA"/>
</dbReference>
<dbReference type="GO" id="GO:0019752">
    <property type="term" value="P:carboxylic acid metabolic process"/>
    <property type="evidence" value="ECO:0007669"/>
    <property type="project" value="InterPro"/>
</dbReference>
<dbReference type="GO" id="GO:0016616">
    <property type="term" value="F:oxidoreductase activity, acting on the CH-OH group of donors, NAD or NADP as acceptor"/>
    <property type="evidence" value="ECO:0007669"/>
    <property type="project" value="InterPro"/>
</dbReference>
<dbReference type="SUPFAM" id="SSF51735">
    <property type="entry name" value="NAD(P)-binding Rossmann-fold domains"/>
    <property type="match status" value="1"/>
</dbReference>
<dbReference type="eggNOG" id="COG0039">
    <property type="taxonomic scope" value="Bacteria"/>
</dbReference>